<protein>
    <submittedName>
        <fullName evidence="4">Leucine-rich repeat domain-containing protein</fullName>
    </submittedName>
</protein>
<feature type="compositionally biased region" description="Gly residues" evidence="1">
    <location>
        <begin position="1076"/>
        <end position="1087"/>
    </location>
</feature>
<dbReference type="InterPro" id="IPR026906">
    <property type="entry name" value="LRR_5"/>
</dbReference>
<dbReference type="RefSeq" id="WP_249301296.1">
    <property type="nucleotide sequence ID" value="NZ_CP060634.1"/>
</dbReference>
<name>A0A7G9G1M4_9FIRM</name>
<keyword evidence="2" id="KW-1133">Transmembrane helix</keyword>
<dbReference type="AlphaFoldDB" id="A0A7G9G1M4"/>
<organism evidence="4 5">
    <name type="scientific">Qiania dongpingensis</name>
    <dbReference type="NCBI Taxonomy" id="2763669"/>
    <lineage>
        <taxon>Bacteria</taxon>
        <taxon>Bacillati</taxon>
        <taxon>Bacillota</taxon>
        <taxon>Clostridia</taxon>
        <taxon>Lachnospirales</taxon>
        <taxon>Lachnospiraceae</taxon>
        <taxon>Qiania</taxon>
    </lineage>
</organism>
<sequence>MKRRIAAGCAALMCMVMVLSLLGGLGPVQAEVPEESIQTAGDTDNESSVPESQKETAGTEETAVFKGESSENPQEGSSGESHETDSADSSETPMENGSRSDAAGSKEDLQETVDNIKVFSSQPDYSQMYTFSQGTITGFSDSYLNSLPEENGFRYTDIVIPAEINGQKVTKIGSSAFLGSTKRYEGIRVKRIDLSEAVNLVTIDSMAFYALGSIYSEMDSCSLVLNEGLTAIGGNAFNGQKTIKGNLYIPDSVTSIGSSAFSGCGFDGTLRLPENPSFKEVQGQVFERCHFTGSLKIPDNVTSIIGNFAFSENDFSDIVLNNGITKIGGSSFMGCGQITRVRIAGKTDSGAAVELPDVLSVLDSNVFKNCKKLSGWVKIPDGVTSVGSSVFTGTGIRTIYMPDSDTVAYTTNFLFDTTLNAAVFPTKALYDQYQPKMNSGSRQYCAYPLTVTFLDEEEQTLATREVLYKRPLNYHETANGWETDSGFQFPETAESMAGYDIGWSFTKGGKVVAANALVTGGTLYFSKSVSAPQITFEEVKTKEYDGKTEYIRCSASHPLAGEDGEYTFLYCTLKGNDSSFFYVSDEPFVYPVTNVGDSMRYVCYVQMYEKAHPEYRGKWNLSTWYEYFATWVDIRQTSPVYHPQFPDHVPVGTAVSQIPLKLTSGDTPGTVSWDVSDAVIKEGEQTLTWTYIPEDTENYISAGLTGEAKITGDVEYPIHIETEGRGTVDPDIDSCPVAGQLFTLTPEYGYKLESVSVNGMEMIQRVQQSDTGKVSYTLNIIPVGQTEMKVIFAPVKTEDLEDMAEALPDAVEDEQDIRDILNMKLHYEALDEQEKSSVSEDTVKKMADALLQIPSVEVQTNLPEAQGEILSKEQEAYLLSCMTAEEAEQLLDGAIGRFVVAMHVLPKDETESDVADSVAQVLGDYQIGAHYEIRIEKQIYENASSGEPDRTETISELGIPLRLVLTVPEELMPSEGTVRKFALIRTHDFGGKLVSQVLEDLDMEASTITVDSGYFSTYSVVYADSKKEEESTETEITTEPQETTESEESKEEGSGSSESTAAVNPTRPDGPSRPGSMGGKNGKGAAGTAGQNVKTGDQAPVLPAICGIIAAILASALLISHKKKTAHQKEM</sequence>
<feature type="transmembrane region" description="Helical" evidence="2">
    <location>
        <begin position="1101"/>
        <end position="1119"/>
    </location>
</feature>
<dbReference type="Gene3D" id="3.80.10.10">
    <property type="entry name" value="Ribonuclease Inhibitor"/>
    <property type="match status" value="2"/>
</dbReference>
<dbReference type="PANTHER" id="PTHR45661:SF3">
    <property type="entry name" value="IG-LIKE DOMAIN-CONTAINING PROTEIN"/>
    <property type="match status" value="1"/>
</dbReference>
<keyword evidence="2" id="KW-0472">Membrane</keyword>
<dbReference type="Proteomes" id="UP000515823">
    <property type="component" value="Chromosome"/>
</dbReference>
<feature type="compositionally biased region" description="Polar residues" evidence="1">
    <location>
        <begin position="70"/>
        <end position="79"/>
    </location>
</feature>
<dbReference type="Pfam" id="PF13306">
    <property type="entry name" value="LRR_5"/>
    <property type="match status" value="2"/>
</dbReference>
<feature type="region of interest" description="Disordered" evidence="1">
    <location>
        <begin position="36"/>
        <end position="108"/>
    </location>
</feature>
<dbReference type="PANTHER" id="PTHR45661">
    <property type="entry name" value="SURFACE ANTIGEN"/>
    <property type="match status" value="1"/>
</dbReference>
<keyword evidence="5" id="KW-1185">Reference proteome</keyword>
<evidence type="ECO:0000256" key="3">
    <source>
        <dbReference type="SAM" id="SignalP"/>
    </source>
</evidence>
<feature type="chain" id="PRO_5029000430" evidence="3">
    <location>
        <begin position="31"/>
        <end position="1131"/>
    </location>
</feature>
<dbReference type="InterPro" id="IPR032675">
    <property type="entry name" value="LRR_dom_sf"/>
</dbReference>
<dbReference type="KEGG" id="qdo:H9Q78_09580"/>
<reference evidence="4 5" key="1">
    <citation type="submission" date="2020-08" db="EMBL/GenBank/DDBJ databases">
        <authorList>
            <person name="Liu C."/>
            <person name="Sun Q."/>
        </authorList>
    </citation>
    <scope>NUCLEOTIDE SEQUENCE [LARGE SCALE GENOMIC DNA]</scope>
    <source>
        <strain evidence="4 5">NSJ-38</strain>
    </source>
</reference>
<accession>A0A7G9G1M4</accession>
<proteinExistence type="predicted"/>
<dbReference type="InterPro" id="IPR053139">
    <property type="entry name" value="Surface_bspA-like"/>
</dbReference>
<dbReference type="EMBL" id="CP060634">
    <property type="protein sequence ID" value="QNM04706.1"/>
    <property type="molecule type" value="Genomic_DNA"/>
</dbReference>
<gene>
    <name evidence="4" type="ORF">H9Q78_09580</name>
</gene>
<feature type="region of interest" description="Disordered" evidence="1">
    <location>
        <begin position="1026"/>
        <end position="1096"/>
    </location>
</feature>
<feature type="signal peptide" evidence="3">
    <location>
        <begin position="1"/>
        <end position="30"/>
    </location>
</feature>
<evidence type="ECO:0000256" key="1">
    <source>
        <dbReference type="SAM" id="MobiDB-lite"/>
    </source>
</evidence>
<keyword evidence="3" id="KW-0732">Signal</keyword>
<evidence type="ECO:0000313" key="4">
    <source>
        <dbReference type="EMBL" id="QNM04706.1"/>
    </source>
</evidence>
<keyword evidence="2" id="KW-0812">Transmembrane</keyword>
<feature type="compositionally biased region" description="Polar residues" evidence="1">
    <location>
        <begin position="36"/>
        <end position="51"/>
    </location>
</feature>
<feature type="compositionally biased region" description="Polar residues" evidence="1">
    <location>
        <begin position="87"/>
        <end position="99"/>
    </location>
</feature>
<evidence type="ECO:0000313" key="5">
    <source>
        <dbReference type="Proteomes" id="UP000515823"/>
    </source>
</evidence>
<evidence type="ECO:0000256" key="2">
    <source>
        <dbReference type="SAM" id="Phobius"/>
    </source>
</evidence>